<keyword evidence="1 4" id="KW-0349">Heme</keyword>
<reference evidence="8" key="1">
    <citation type="journal article" date="2019" name="Int. J. Syst. Evol. Microbiol.">
        <title>The Global Catalogue of Microorganisms (GCM) 10K type strain sequencing project: providing services to taxonomists for standard genome sequencing and annotation.</title>
        <authorList>
            <consortium name="The Broad Institute Genomics Platform"/>
            <consortium name="The Broad Institute Genome Sequencing Center for Infectious Disease"/>
            <person name="Wu L."/>
            <person name="Ma J."/>
        </authorList>
    </citation>
    <scope>NUCLEOTIDE SEQUENCE [LARGE SCALE GENOMIC DNA]</scope>
    <source>
        <strain evidence="8">CCM 8939</strain>
    </source>
</reference>
<feature type="transmembrane region" description="Helical" evidence="5">
    <location>
        <begin position="229"/>
        <end position="250"/>
    </location>
</feature>
<dbReference type="InterPro" id="IPR029467">
    <property type="entry name" value="Cyt_c7-like"/>
</dbReference>
<dbReference type="CDD" id="cd08168">
    <property type="entry name" value="Cytochrom_C3"/>
    <property type="match status" value="1"/>
</dbReference>
<keyword evidence="2 4" id="KW-0479">Metal-binding</keyword>
<keyword evidence="5" id="KW-0472">Membrane</keyword>
<evidence type="ECO:0000256" key="4">
    <source>
        <dbReference type="PROSITE-ProRule" id="PRU00433"/>
    </source>
</evidence>
<dbReference type="SUPFAM" id="SSF46626">
    <property type="entry name" value="Cytochrome c"/>
    <property type="match status" value="1"/>
</dbReference>
<protein>
    <submittedName>
        <fullName evidence="7">Cytochrome c</fullName>
    </submittedName>
</protein>
<keyword evidence="5" id="KW-1133">Transmembrane helix</keyword>
<dbReference type="Gene3D" id="1.10.760.10">
    <property type="entry name" value="Cytochrome c-like domain"/>
    <property type="match status" value="1"/>
</dbReference>
<dbReference type="Gene3D" id="3.90.10.10">
    <property type="entry name" value="Cytochrome C3"/>
    <property type="match status" value="2"/>
</dbReference>
<dbReference type="PANTHER" id="PTHR39425">
    <property type="entry name" value="LIPOPROTEIN CYTOCHROME C"/>
    <property type="match status" value="1"/>
</dbReference>
<gene>
    <name evidence="7" type="primary">actA</name>
    <name evidence="7" type="ORF">GCM10008119_02890</name>
</gene>
<keyword evidence="5" id="KW-0812">Transmembrane</keyword>
<dbReference type="InterPro" id="IPR036909">
    <property type="entry name" value="Cyt_c-like_dom_sf"/>
</dbReference>
<proteinExistence type="predicted"/>
<dbReference type="PROSITE" id="PS51007">
    <property type="entry name" value="CYTC"/>
    <property type="match status" value="1"/>
</dbReference>
<feature type="domain" description="Cytochrome c" evidence="6">
    <location>
        <begin position="58"/>
        <end position="150"/>
    </location>
</feature>
<sequence>MFWWGYFILSINFTTKSKLNKYKVFIMRDISMILKNVWKSLFLFSAISVIAVSTVNAQDAANGRTLFKAKCTSCHALDQKMIGPALTGVTDRHPEEWLLKWIPNSAALIASGDAAAVKVFNENGKIAMTSFPELDETKVKDILAYIKEGEPKPKAGAAGTTAPVDNGDVSGLSIAGIVGIVLVAIVILVILGRASKLLERLILQKQGIEIEEDVPLKVGVRKMFKNKKFVMFFILCLIIALGSWGWMGMWNTGVHTGYQPVQPIKFSHELHAGINQIDCQYCHNGAFKSKNATIPSLNVCMNCHKAVQARDNYDGEISPEIKKIYNALGYDPETQKYDKSKEKPMEWVRVHNLPDFAYFNHSQHVVVAEDAIRKAKGLQPNEPVCFACHGPVNTMEEIYQYSPLTMKWCINCHKETDISGQKNNAFYAKVIEAHEKIKKGEKITPALLGGLECGKCHY</sequence>
<evidence type="ECO:0000259" key="6">
    <source>
        <dbReference type="PROSITE" id="PS51007"/>
    </source>
</evidence>
<evidence type="ECO:0000256" key="1">
    <source>
        <dbReference type="ARBA" id="ARBA00022617"/>
    </source>
</evidence>
<evidence type="ECO:0000256" key="5">
    <source>
        <dbReference type="SAM" id="Phobius"/>
    </source>
</evidence>
<evidence type="ECO:0000313" key="7">
    <source>
        <dbReference type="EMBL" id="GGI22487.1"/>
    </source>
</evidence>
<comment type="caution">
    <text evidence="7">The sequence shown here is derived from an EMBL/GenBank/DDBJ whole genome shotgun (WGS) entry which is preliminary data.</text>
</comment>
<dbReference type="InterPro" id="IPR009056">
    <property type="entry name" value="Cyt_c-like_dom"/>
</dbReference>
<accession>A0ABQ2BFV0</accession>
<dbReference type="EMBL" id="BMDJ01000001">
    <property type="protein sequence ID" value="GGI22487.1"/>
    <property type="molecule type" value="Genomic_DNA"/>
</dbReference>
<dbReference type="PANTHER" id="PTHR39425:SF1">
    <property type="entry name" value="CYTOCHROME C7-LIKE DOMAIN-CONTAINING PROTEIN"/>
    <property type="match status" value="1"/>
</dbReference>
<feature type="transmembrane region" description="Helical" evidence="5">
    <location>
        <begin position="171"/>
        <end position="191"/>
    </location>
</feature>
<evidence type="ECO:0000256" key="2">
    <source>
        <dbReference type="ARBA" id="ARBA00022723"/>
    </source>
</evidence>
<dbReference type="Pfam" id="PF14522">
    <property type="entry name" value="Cytochrome_C7"/>
    <property type="match status" value="1"/>
</dbReference>
<evidence type="ECO:0000256" key="3">
    <source>
        <dbReference type="ARBA" id="ARBA00023004"/>
    </source>
</evidence>
<name>A0ABQ2BFV0_9SPHI</name>
<dbReference type="SUPFAM" id="SSF48695">
    <property type="entry name" value="Multiheme cytochromes"/>
    <property type="match status" value="1"/>
</dbReference>
<keyword evidence="8" id="KW-1185">Reference proteome</keyword>
<organism evidence="7 8">
    <name type="scientific">Pedobacter mendelii</name>
    <dbReference type="NCBI Taxonomy" id="1908240"/>
    <lineage>
        <taxon>Bacteria</taxon>
        <taxon>Pseudomonadati</taxon>
        <taxon>Bacteroidota</taxon>
        <taxon>Sphingobacteriia</taxon>
        <taxon>Sphingobacteriales</taxon>
        <taxon>Sphingobacteriaceae</taxon>
        <taxon>Pedobacter</taxon>
    </lineage>
</organism>
<dbReference type="Pfam" id="PF00034">
    <property type="entry name" value="Cytochrom_C"/>
    <property type="match status" value="1"/>
</dbReference>
<dbReference type="InterPro" id="IPR036280">
    <property type="entry name" value="Multihaem_cyt_sf"/>
</dbReference>
<keyword evidence="3 4" id="KW-0408">Iron</keyword>
<evidence type="ECO:0000313" key="8">
    <source>
        <dbReference type="Proteomes" id="UP000645390"/>
    </source>
</evidence>
<dbReference type="Proteomes" id="UP000645390">
    <property type="component" value="Unassembled WGS sequence"/>
</dbReference>